<keyword evidence="2" id="KW-0732">Signal</keyword>
<dbReference type="InterPro" id="IPR028082">
    <property type="entry name" value="Peripla_BP_I"/>
</dbReference>
<feature type="compositionally biased region" description="Low complexity" evidence="1">
    <location>
        <begin position="31"/>
        <end position="40"/>
    </location>
</feature>
<dbReference type="SUPFAM" id="SSF53822">
    <property type="entry name" value="Periplasmic binding protein-like I"/>
    <property type="match status" value="1"/>
</dbReference>
<dbReference type="CDD" id="cd06325">
    <property type="entry name" value="PBP1_ABC_unchar_transporter"/>
    <property type="match status" value="1"/>
</dbReference>
<dbReference type="Proteomes" id="UP000886723">
    <property type="component" value="Unassembled WGS sequence"/>
</dbReference>
<evidence type="ECO:0000256" key="1">
    <source>
        <dbReference type="SAM" id="MobiDB-lite"/>
    </source>
</evidence>
<dbReference type="PANTHER" id="PTHR35271">
    <property type="entry name" value="ABC TRANSPORTER, SUBSTRATE-BINDING LIPOPROTEIN-RELATED"/>
    <property type="match status" value="1"/>
</dbReference>
<gene>
    <name evidence="3" type="ORF">IAA63_06475</name>
</gene>
<reference evidence="3" key="1">
    <citation type="submission" date="2020-10" db="EMBL/GenBank/DDBJ databases">
        <authorList>
            <person name="Gilroy R."/>
        </authorList>
    </citation>
    <scope>NUCLEOTIDE SEQUENCE</scope>
    <source>
        <strain evidence="3">ChiBcec2-4451</strain>
    </source>
</reference>
<proteinExistence type="predicted"/>
<dbReference type="PROSITE" id="PS51257">
    <property type="entry name" value="PROKAR_LIPOPROTEIN"/>
    <property type="match status" value="1"/>
</dbReference>
<dbReference type="PANTHER" id="PTHR35271:SF1">
    <property type="entry name" value="ABC TRANSPORTER, SUBSTRATE-BINDING LIPOPROTEIN"/>
    <property type="match status" value="1"/>
</dbReference>
<comment type="caution">
    <text evidence="3">The sequence shown here is derived from an EMBL/GenBank/DDBJ whole genome shotgun (WGS) entry which is preliminary data.</text>
</comment>
<dbReference type="Pfam" id="PF04392">
    <property type="entry name" value="ABC_sub_bind"/>
    <property type="match status" value="1"/>
</dbReference>
<dbReference type="AlphaFoldDB" id="A0A9D1NVI7"/>
<feature type="compositionally biased region" description="Low complexity" evidence="1">
    <location>
        <begin position="58"/>
        <end position="67"/>
    </location>
</feature>
<reference evidence="3" key="2">
    <citation type="journal article" date="2021" name="PeerJ">
        <title>Extensive microbial diversity within the chicken gut microbiome revealed by metagenomics and culture.</title>
        <authorList>
            <person name="Gilroy R."/>
            <person name="Ravi A."/>
            <person name="Getino M."/>
            <person name="Pursley I."/>
            <person name="Horton D.L."/>
            <person name="Alikhan N.F."/>
            <person name="Baker D."/>
            <person name="Gharbi K."/>
            <person name="Hall N."/>
            <person name="Watson M."/>
            <person name="Adriaenssens E.M."/>
            <person name="Foster-Nyarko E."/>
            <person name="Jarju S."/>
            <person name="Secka A."/>
            <person name="Antonio M."/>
            <person name="Oren A."/>
            <person name="Chaudhuri R.R."/>
            <person name="La Ragione R."/>
            <person name="Hildebrand F."/>
            <person name="Pallen M.J."/>
        </authorList>
    </citation>
    <scope>NUCLEOTIDE SEQUENCE</scope>
    <source>
        <strain evidence="3">ChiBcec2-4451</strain>
    </source>
</reference>
<feature type="signal peptide" evidence="2">
    <location>
        <begin position="1"/>
        <end position="26"/>
    </location>
</feature>
<evidence type="ECO:0000256" key="2">
    <source>
        <dbReference type="SAM" id="SignalP"/>
    </source>
</evidence>
<evidence type="ECO:0000313" key="3">
    <source>
        <dbReference type="EMBL" id="HIV12770.1"/>
    </source>
</evidence>
<dbReference type="InterPro" id="IPR007487">
    <property type="entry name" value="ABC_transpt-TYRBP-like"/>
</dbReference>
<accession>A0A9D1NVI7</accession>
<evidence type="ECO:0000313" key="4">
    <source>
        <dbReference type="Proteomes" id="UP000886723"/>
    </source>
</evidence>
<dbReference type="Gene3D" id="3.40.50.2300">
    <property type="match status" value="2"/>
</dbReference>
<protein>
    <submittedName>
        <fullName evidence="3">ABC transporter substrate-binding protein</fullName>
    </submittedName>
</protein>
<sequence>MKNRTVKRVLALAVTAALAGSMVACGGGDGAQSEGSQEETASQEEAADGAQSEETADADSGSGESASGETYKIGVIQYMPHTALDASNEGFFAALDDLGISYEEDQQNAAGETSTCQTIAQNLASAGNDLIFAIATPAAQAMAGVTEDIPIVLTAVTDPADAGLVESNDAPGGNVTGTSDLTPVADQIALIKKIFPEAETVGMLYCSSEANSVFQINLAKEACDAEGLSYEDYTVSSSNEIQSVVESAVGKVDVLYSPTDNIIANNMATVSMIANENQLPVICGEEGMVDNGGLITYGIDYYELGYMAGEMAAKILTGESQPAEMPIEYLDASKCSLKVNADTAEALGLDAAELETLAQS</sequence>
<organism evidence="3 4">
    <name type="scientific">Candidatus Pullilachnospira stercoravium</name>
    <dbReference type="NCBI Taxonomy" id="2840913"/>
    <lineage>
        <taxon>Bacteria</taxon>
        <taxon>Bacillati</taxon>
        <taxon>Bacillota</taxon>
        <taxon>Clostridia</taxon>
        <taxon>Lachnospirales</taxon>
        <taxon>Lachnospiraceae</taxon>
        <taxon>Lachnospiraceae incertae sedis</taxon>
        <taxon>Candidatus Pullilachnospira</taxon>
    </lineage>
</organism>
<dbReference type="EMBL" id="DVON01000143">
    <property type="protein sequence ID" value="HIV12770.1"/>
    <property type="molecule type" value="Genomic_DNA"/>
</dbReference>
<feature type="region of interest" description="Disordered" evidence="1">
    <location>
        <begin position="27"/>
        <end position="67"/>
    </location>
</feature>
<name>A0A9D1NVI7_9FIRM</name>
<feature type="chain" id="PRO_5038910531" evidence="2">
    <location>
        <begin position="27"/>
        <end position="360"/>
    </location>
</feature>